<sequence>MVSRERSGGRYEHSVHMQQHDDGLGPPRIADDEEAQQLLRTSSHGSPSGSFEFEDAPRKRRNTSASSRSNRPGGSGFWNWIHGPQTPRPQRIQPFFPAYQNAPGRFLARILPKEKTKRGVFVALLCVWGVVFFSILIRAQKPLKIAATGEYVVNLDCVDTLWRPKNECGLDGIDCRPFSNHTFLFRCPAKCAGVQVLNPHPVGPLDVNYRPFVIGDGVYRGDSFVCGSAIHAGIVTDSRGGCGRVEKVGLKEKFGATKKNGIESIGFDSSFPLSFTLSKEPNIVCGEDPRQKLTLVSLMVTSAITVFATTPKFFFPIFVLVFAHVSFASDPPMASFHNVTVLPDHTSMFAKRLLPALFCAVVLYFSVVKRTLSGLQAHVEKWIFWLGGFWFGALSNYTFDWIPLSRLTAHDIEQQPGAKVALAAILVLLVCVIAGQVYFFWLEGRLPRYLGLYGLFLSAIIISILIPGVSLRIHHYVLALLLLPGTTIQTRASLLYQGLLLGLFANGIARWDFDSILQTTDALRGDGTFNSLRPVITSPDIAKVAKGLTATFKWNATPAGIDGISALVNDVERHRSFFADAHERSFVWNREVAGLGPPEYFRFAFVLGGRTLDYTRVFTLFANGTWA</sequence>
<dbReference type="PANTHER" id="PTHR31331:SF8">
    <property type="entry name" value="LCCL DOMAIN PROTEIN (AFU_ORTHOLOGUE AFUA_5G02970)"/>
    <property type="match status" value="1"/>
</dbReference>
<dbReference type="Gene3D" id="2.170.130.20">
    <property type="entry name" value="LCCL-like domain"/>
    <property type="match status" value="1"/>
</dbReference>
<dbReference type="InterPro" id="IPR051957">
    <property type="entry name" value="CRISP-LCCL_domain"/>
</dbReference>
<dbReference type="PROSITE" id="PS50820">
    <property type="entry name" value="LCCL"/>
    <property type="match status" value="1"/>
</dbReference>
<dbReference type="PANTHER" id="PTHR31331">
    <property type="entry name" value="LCCL DOMAIN PROTEIN (AFU_ORTHOLOGUE AFUA_5G08630)"/>
    <property type="match status" value="1"/>
</dbReference>
<dbReference type="AlphaFoldDB" id="A0A9P9DKK3"/>
<dbReference type="InterPro" id="IPR036609">
    <property type="entry name" value="LCCL_sf"/>
</dbReference>
<feature type="transmembrane region" description="Helical" evidence="2">
    <location>
        <begin position="420"/>
        <end position="441"/>
    </location>
</feature>
<feature type="transmembrane region" description="Helical" evidence="2">
    <location>
        <begin position="382"/>
        <end position="399"/>
    </location>
</feature>
<comment type="caution">
    <text evidence="4">The sequence shown here is derived from an EMBL/GenBank/DDBJ whole genome shotgun (WGS) entry which is preliminary data.</text>
</comment>
<evidence type="ECO:0000313" key="4">
    <source>
        <dbReference type="EMBL" id="KAH7120973.1"/>
    </source>
</evidence>
<proteinExistence type="predicted"/>
<dbReference type="Pfam" id="PF03815">
    <property type="entry name" value="LCCL"/>
    <property type="match status" value="1"/>
</dbReference>
<dbReference type="SUPFAM" id="SSF69848">
    <property type="entry name" value="LCCL domain"/>
    <property type="match status" value="1"/>
</dbReference>
<dbReference type="Proteomes" id="UP000700596">
    <property type="component" value="Unassembled WGS sequence"/>
</dbReference>
<feature type="transmembrane region" description="Helical" evidence="2">
    <location>
        <begin position="313"/>
        <end position="329"/>
    </location>
</feature>
<protein>
    <recommendedName>
        <fullName evidence="3">LCCL domain-containing protein</fullName>
    </recommendedName>
</protein>
<feature type="transmembrane region" description="Helical" evidence="2">
    <location>
        <begin position="119"/>
        <end position="137"/>
    </location>
</feature>
<feature type="transmembrane region" description="Helical" evidence="2">
    <location>
        <begin position="453"/>
        <end position="473"/>
    </location>
</feature>
<evidence type="ECO:0000256" key="1">
    <source>
        <dbReference type="SAM" id="MobiDB-lite"/>
    </source>
</evidence>
<dbReference type="SMART" id="SM00603">
    <property type="entry name" value="LCCL"/>
    <property type="match status" value="1"/>
</dbReference>
<dbReference type="OrthoDB" id="441660at2759"/>
<keyword evidence="2" id="KW-0812">Transmembrane</keyword>
<name>A0A9P9DKK3_9PLEO</name>
<keyword evidence="2" id="KW-1133">Transmembrane helix</keyword>
<evidence type="ECO:0000313" key="5">
    <source>
        <dbReference type="Proteomes" id="UP000700596"/>
    </source>
</evidence>
<feature type="region of interest" description="Disordered" evidence="1">
    <location>
        <begin position="1"/>
        <end position="83"/>
    </location>
</feature>
<gene>
    <name evidence="4" type="ORF">B0J11DRAFT_53179</name>
</gene>
<feature type="transmembrane region" description="Helical" evidence="2">
    <location>
        <begin position="349"/>
        <end position="367"/>
    </location>
</feature>
<keyword evidence="5" id="KW-1185">Reference proteome</keyword>
<feature type="compositionally biased region" description="Polar residues" evidence="1">
    <location>
        <begin position="38"/>
        <end position="49"/>
    </location>
</feature>
<reference evidence="4" key="1">
    <citation type="journal article" date="2021" name="Nat. Commun.">
        <title>Genetic determinants of endophytism in the Arabidopsis root mycobiome.</title>
        <authorList>
            <person name="Mesny F."/>
            <person name="Miyauchi S."/>
            <person name="Thiergart T."/>
            <person name="Pickel B."/>
            <person name="Atanasova L."/>
            <person name="Karlsson M."/>
            <person name="Huettel B."/>
            <person name="Barry K.W."/>
            <person name="Haridas S."/>
            <person name="Chen C."/>
            <person name="Bauer D."/>
            <person name="Andreopoulos W."/>
            <person name="Pangilinan J."/>
            <person name="LaButti K."/>
            <person name="Riley R."/>
            <person name="Lipzen A."/>
            <person name="Clum A."/>
            <person name="Drula E."/>
            <person name="Henrissat B."/>
            <person name="Kohler A."/>
            <person name="Grigoriev I.V."/>
            <person name="Martin F.M."/>
            <person name="Hacquard S."/>
        </authorList>
    </citation>
    <scope>NUCLEOTIDE SEQUENCE</scope>
    <source>
        <strain evidence="4">MPI-CAGE-CH-0243</strain>
    </source>
</reference>
<evidence type="ECO:0000256" key="2">
    <source>
        <dbReference type="SAM" id="Phobius"/>
    </source>
</evidence>
<organism evidence="4 5">
    <name type="scientific">Dendryphion nanum</name>
    <dbReference type="NCBI Taxonomy" id="256645"/>
    <lineage>
        <taxon>Eukaryota</taxon>
        <taxon>Fungi</taxon>
        <taxon>Dikarya</taxon>
        <taxon>Ascomycota</taxon>
        <taxon>Pezizomycotina</taxon>
        <taxon>Dothideomycetes</taxon>
        <taxon>Pleosporomycetidae</taxon>
        <taxon>Pleosporales</taxon>
        <taxon>Torulaceae</taxon>
        <taxon>Dendryphion</taxon>
    </lineage>
</organism>
<keyword evidence="2" id="KW-0472">Membrane</keyword>
<accession>A0A9P9DKK3</accession>
<evidence type="ECO:0000259" key="3">
    <source>
        <dbReference type="PROSITE" id="PS50820"/>
    </source>
</evidence>
<dbReference type="EMBL" id="JAGMWT010000010">
    <property type="protein sequence ID" value="KAH7120973.1"/>
    <property type="molecule type" value="Genomic_DNA"/>
</dbReference>
<feature type="compositionally biased region" description="Basic and acidic residues" evidence="1">
    <location>
        <begin position="1"/>
        <end position="23"/>
    </location>
</feature>
<feature type="domain" description="LCCL" evidence="3">
    <location>
        <begin position="213"/>
        <end position="265"/>
    </location>
</feature>
<dbReference type="InterPro" id="IPR004043">
    <property type="entry name" value="LCCL"/>
</dbReference>